<dbReference type="RefSeq" id="WP_067879063.1">
    <property type="nucleotide sequence ID" value="NZ_JAAXOP010000004.1"/>
</dbReference>
<dbReference type="Gene3D" id="3.40.50.1110">
    <property type="entry name" value="SGNH hydrolase"/>
    <property type="match status" value="1"/>
</dbReference>
<dbReference type="EMBL" id="JAAXOP010000004">
    <property type="protein sequence ID" value="NKY50356.1"/>
    <property type="molecule type" value="Genomic_DNA"/>
</dbReference>
<dbReference type="InterPro" id="IPR036514">
    <property type="entry name" value="SGNH_hydro_sf"/>
</dbReference>
<evidence type="ECO:0000313" key="3">
    <source>
        <dbReference type="Proteomes" id="UP000565711"/>
    </source>
</evidence>
<dbReference type="InterPro" id="IPR013830">
    <property type="entry name" value="SGNH_hydro"/>
</dbReference>
<dbReference type="SUPFAM" id="SSF52266">
    <property type="entry name" value="SGNH hydrolase"/>
    <property type="match status" value="1"/>
</dbReference>
<organism evidence="2 3">
    <name type="scientific">Nocardia vermiculata</name>
    <dbReference type="NCBI Taxonomy" id="257274"/>
    <lineage>
        <taxon>Bacteria</taxon>
        <taxon>Bacillati</taxon>
        <taxon>Actinomycetota</taxon>
        <taxon>Actinomycetes</taxon>
        <taxon>Mycobacteriales</taxon>
        <taxon>Nocardiaceae</taxon>
        <taxon>Nocardia</taxon>
    </lineage>
</organism>
<comment type="caution">
    <text evidence="2">The sequence shown here is derived from an EMBL/GenBank/DDBJ whole genome shotgun (WGS) entry which is preliminary data.</text>
</comment>
<reference evidence="2 3" key="1">
    <citation type="submission" date="2020-04" db="EMBL/GenBank/DDBJ databases">
        <title>MicrobeNet Type strains.</title>
        <authorList>
            <person name="Nicholson A.C."/>
        </authorList>
    </citation>
    <scope>NUCLEOTIDE SEQUENCE [LARGE SCALE GENOMIC DNA]</scope>
    <source>
        <strain evidence="2 3">JCM 12354</strain>
    </source>
</reference>
<dbReference type="Pfam" id="PF13472">
    <property type="entry name" value="Lipase_GDSL_2"/>
    <property type="match status" value="1"/>
</dbReference>
<dbReference type="Proteomes" id="UP000565711">
    <property type="component" value="Unassembled WGS sequence"/>
</dbReference>
<gene>
    <name evidence="2" type="ORF">HGA08_09055</name>
</gene>
<evidence type="ECO:0000259" key="1">
    <source>
        <dbReference type="Pfam" id="PF13472"/>
    </source>
</evidence>
<keyword evidence="3" id="KW-1185">Reference proteome</keyword>
<feature type="domain" description="SGNH hydrolase-type esterase" evidence="1">
    <location>
        <begin position="82"/>
        <end position="259"/>
    </location>
</feature>
<accession>A0A846XTE5</accession>
<proteinExistence type="predicted"/>
<sequence>MNNPVLEKLVRFQRPDQALPFAPNLDARTVASIFGTDEPDYRRVAEDLDQRRAAAVARIAGSPTTDALLRALPFEPNAHLVAIGESTTADRLSWFEVLRTLLDTHRPDLRLRFTNLAVSGATTTQALATLPAIRRYEPDWVFCMLGTNDSQRLAAPDGPLLVSPEETRRNLTQLRARALPNNTGSWVWLTPTPIDEARVARFPFFAGSGIGWNNADLDELTRTLPTGNDLVVTTSTAFSDTTSDALADDGLHPSAAIQEALATQVLGVLAGEER</sequence>
<name>A0A846XTE5_9NOCA</name>
<dbReference type="AlphaFoldDB" id="A0A846XTE5"/>
<protein>
    <recommendedName>
        <fullName evidence="1">SGNH hydrolase-type esterase domain-containing protein</fullName>
    </recommendedName>
</protein>
<evidence type="ECO:0000313" key="2">
    <source>
        <dbReference type="EMBL" id="NKY50356.1"/>
    </source>
</evidence>